<evidence type="ECO:0000313" key="1">
    <source>
        <dbReference type="EMBL" id="CRK22513.1"/>
    </source>
</evidence>
<evidence type="ECO:0000313" key="2">
    <source>
        <dbReference type="Proteomes" id="UP000045706"/>
    </source>
</evidence>
<protein>
    <submittedName>
        <fullName evidence="1">Uncharacterized protein</fullName>
    </submittedName>
</protein>
<sequence>MATANARFVAPATLAAVHCETRIQATIQAHRWDLIRMPKPTNKVKKMLTTPDGMFMRAAFLGVYPRFRISVAE</sequence>
<dbReference type="EMBL" id="CVQI01013335">
    <property type="protein sequence ID" value="CRK22513.1"/>
    <property type="molecule type" value="Genomic_DNA"/>
</dbReference>
<accession>A0A0G4LKJ1</accession>
<dbReference type="AlphaFoldDB" id="A0A0G4LKJ1"/>
<proteinExistence type="predicted"/>
<dbReference type="Proteomes" id="UP000045706">
    <property type="component" value="Unassembled WGS sequence"/>
</dbReference>
<organism evidence="1 2">
    <name type="scientific">Verticillium longisporum</name>
    <name type="common">Verticillium dahliae var. longisporum</name>
    <dbReference type="NCBI Taxonomy" id="100787"/>
    <lineage>
        <taxon>Eukaryota</taxon>
        <taxon>Fungi</taxon>
        <taxon>Dikarya</taxon>
        <taxon>Ascomycota</taxon>
        <taxon>Pezizomycotina</taxon>
        <taxon>Sordariomycetes</taxon>
        <taxon>Hypocreomycetidae</taxon>
        <taxon>Glomerellales</taxon>
        <taxon>Plectosphaerellaceae</taxon>
        <taxon>Verticillium</taxon>
    </lineage>
</organism>
<reference evidence="2" key="1">
    <citation type="submission" date="2015-05" db="EMBL/GenBank/DDBJ databases">
        <authorList>
            <person name="Fogelqvist Johan"/>
        </authorList>
    </citation>
    <scope>NUCLEOTIDE SEQUENCE [LARGE SCALE GENOMIC DNA]</scope>
</reference>
<gene>
    <name evidence="1" type="ORF">BN1723_002936</name>
</gene>
<name>A0A0G4LKJ1_VERLO</name>